<feature type="compositionally biased region" description="Low complexity" evidence="1">
    <location>
        <begin position="56"/>
        <end position="69"/>
    </location>
</feature>
<gene>
    <name evidence="2" type="ORF">FNH04_22020</name>
</gene>
<accession>A0A5N8W5U6</accession>
<comment type="caution">
    <text evidence="2">The sequence shown here is derived from an EMBL/GenBank/DDBJ whole genome shotgun (WGS) entry which is preliminary data.</text>
</comment>
<evidence type="ECO:0000313" key="3">
    <source>
        <dbReference type="Proteomes" id="UP000326979"/>
    </source>
</evidence>
<organism evidence="2 3">
    <name type="scientific">Streptomyces phyllanthi</name>
    <dbReference type="NCBI Taxonomy" id="1803180"/>
    <lineage>
        <taxon>Bacteria</taxon>
        <taxon>Bacillati</taxon>
        <taxon>Actinomycetota</taxon>
        <taxon>Actinomycetes</taxon>
        <taxon>Kitasatosporales</taxon>
        <taxon>Streptomycetaceae</taxon>
        <taxon>Streptomyces</taxon>
    </lineage>
</organism>
<dbReference type="EMBL" id="VJZE01000156">
    <property type="protein sequence ID" value="MPY42482.1"/>
    <property type="molecule type" value="Genomic_DNA"/>
</dbReference>
<protein>
    <submittedName>
        <fullName evidence="2">Uncharacterized protein</fullName>
    </submittedName>
</protein>
<feature type="non-terminal residue" evidence="2">
    <location>
        <position position="1"/>
    </location>
</feature>
<proteinExistence type="predicted"/>
<dbReference type="AlphaFoldDB" id="A0A5N8W5U6"/>
<feature type="compositionally biased region" description="Basic residues" evidence="1">
    <location>
        <begin position="38"/>
        <end position="50"/>
    </location>
</feature>
<reference evidence="2 3" key="1">
    <citation type="submission" date="2019-07" db="EMBL/GenBank/DDBJ databases">
        <title>New species of Amycolatopsis and Streptomyces.</title>
        <authorList>
            <person name="Duangmal K."/>
            <person name="Teo W.F.A."/>
            <person name="Lipun K."/>
        </authorList>
    </citation>
    <scope>NUCLEOTIDE SEQUENCE [LARGE SCALE GENOMIC DNA]</scope>
    <source>
        <strain evidence="2 3">TISTR 2346</strain>
    </source>
</reference>
<dbReference type="Proteomes" id="UP000326979">
    <property type="component" value="Unassembled WGS sequence"/>
</dbReference>
<name>A0A5N8W5U6_9ACTN</name>
<sequence>SSPPPPLPVPSLGAAPPDPACRPRLSTPLVGLTASKERRVRGRGGDKRRRTPDALGPAGRQQPAGPGSD</sequence>
<feature type="region of interest" description="Disordered" evidence="1">
    <location>
        <begin position="1"/>
        <end position="69"/>
    </location>
</feature>
<keyword evidence="3" id="KW-1185">Reference proteome</keyword>
<evidence type="ECO:0000256" key="1">
    <source>
        <dbReference type="SAM" id="MobiDB-lite"/>
    </source>
</evidence>
<evidence type="ECO:0000313" key="2">
    <source>
        <dbReference type="EMBL" id="MPY42482.1"/>
    </source>
</evidence>